<protein>
    <recommendedName>
        <fullName evidence="3">Zf-HC2 domain-containing protein</fullName>
    </recommendedName>
</protein>
<keyword evidence="2" id="KW-1185">Reference proteome</keyword>
<dbReference type="RefSeq" id="WP_344296579.1">
    <property type="nucleotide sequence ID" value="NZ_BAAANJ010000009.1"/>
</dbReference>
<evidence type="ECO:0000313" key="1">
    <source>
        <dbReference type="EMBL" id="GAA1814338.1"/>
    </source>
</evidence>
<evidence type="ECO:0008006" key="3">
    <source>
        <dbReference type="Google" id="ProtNLM"/>
    </source>
</evidence>
<organism evidence="1 2">
    <name type="scientific">Agromyces neolithicus</name>
    <dbReference type="NCBI Taxonomy" id="269420"/>
    <lineage>
        <taxon>Bacteria</taxon>
        <taxon>Bacillati</taxon>
        <taxon>Actinomycetota</taxon>
        <taxon>Actinomycetes</taxon>
        <taxon>Micrococcales</taxon>
        <taxon>Microbacteriaceae</taxon>
        <taxon>Agromyces</taxon>
    </lineage>
</organism>
<gene>
    <name evidence="1" type="ORF">GCM10009749_24710</name>
</gene>
<accession>A0ABN2M891</accession>
<sequence length="95" mass="10064">MTEDTVLSRETIARLTLNTEPWLSCDACFEQVDVALEALFGSSVPPVAELRAHLRGCATCHEEAQSLAALVADQYDMAASVAVARLDIAITTAGA</sequence>
<dbReference type="EMBL" id="BAAANJ010000009">
    <property type="protein sequence ID" value="GAA1814338.1"/>
    <property type="molecule type" value="Genomic_DNA"/>
</dbReference>
<name>A0ABN2M891_9MICO</name>
<evidence type="ECO:0000313" key="2">
    <source>
        <dbReference type="Proteomes" id="UP001500002"/>
    </source>
</evidence>
<comment type="caution">
    <text evidence="1">The sequence shown here is derived from an EMBL/GenBank/DDBJ whole genome shotgun (WGS) entry which is preliminary data.</text>
</comment>
<dbReference type="Proteomes" id="UP001500002">
    <property type="component" value="Unassembled WGS sequence"/>
</dbReference>
<proteinExistence type="predicted"/>
<reference evidence="1 2" key="1">
    <citation type="journal article" date="2019" name="Int. J. Syst. Evol. Microbiol.">
        <title>The Global Catalogue of Microorganisms (GCM) 10K type strain sequencing project: providing services to taxonomists for standard genome sequencing and annotation.</title>
        <authorList>
            <consortium name="The Broad Institute Genomics Platform"/>
            <consortium name="The Broad Institute Genome Sequencing Center for Infectious Disease"/>
            <person name="Wu L."/>
            <person name="Ma J."/>
        </authorList>
    </citation>
    <scope>NUCLEOTIDE SEQUENCE [LARGE SCALE GENOMIC DNA]</scope>
    <source>
        <strain evidence="1 2">JCM 14322</strain>
    </source>
</reference>